<dbReference type="RefSeq" id="WP_015351389.1">
    <property type="nucleotide sequence ID" value="NC_020126.1"/>
</dbReference>
<evidence type="ECO:0000313" key="1">
    <source>
        <dbReference type="EMBL" id="AGC47134.1"/>
    </source>
</evidence>
<keyword evidence="2" id="KW-1185">Reference proteome</keyword>
<dbReference type="PATRIC" id="fig|1278073.3.peg.5937"/>
<dbReference type="OrthoDB" id="338237at2"/>
<dbReference type="InterPro" id="IPR018531">
    <property type="entry name" value="DUF1993"/>
</dbReference>
<dbReference type="EMBL" id="CP004025">
    <property type="protein sequence ID" value="AGC47134.1"/>
    <property type="molecule type" value="Genomic_DNA"/>
</dbReference>
<dbReference type="AlphaFoldDB" id="L7UL10"/>
<sequence length="195" mass="21214">MSITLYEASVPALNRMLRSLGHLLQQGALHAQREGLRPGALLEKRLAPDMFPLARQVEIVVSGAKGCGARLSGRLAPEDTSWELAVFNRGDTASFGPLPTSFEQLQGLVEEALVQLRSLSPGEIAAGPTSISVAKRGEVRHFETHSFVLDYVLPNLYFHVTVVYALLRAAGVPLGKKDFEGAPAYRLQVTPLRQD</sequence>
<dbReference type="STRING" id="1278073.MYSTI_05858"/>
<organism evidence="1 2">
    <name type="scientific">Myxococcus stipitatus (strain DSM 14675 / JCM 12634 / Mx s8)</name>
    <dbReference type="NCBI Taxonomy" id="1278073"/>
    <lineage>
        <taxon>Bacteria</taxon>
        <taxon>Pseudomonadati</taxon>
        <taxon>Myxococcota</taxon>
        <taxon>Myxococcia</taxon>
        <taxon>Myxococcales</taxon>
        <taxon>Cystobacterineae</taxon>
        <taxon>Myxococcaceae</taxon>
        <taxon>Myxococcus</taxon>
    </lineage>
</organism>
<name>L7UL10_MYXSD</name>
<gene>
    <name evidence="1" type="ordered locus">MYSTI_05858</name>
</gene>
<dbReference type="HOGENOM" id="CLU_090929_1_0_7"/>
<dbReference type="eggNOG" id="COG3812">
    <property type="taxonomic scope" value="Bacteria"/>
</dbReference>
<dbReference type="PANTHER" id="PTHR36922">
    <property type="entry name" value="BLL2446 PROTEIN"/>
    <property type="match status" value="1"/>
</dbReference>
<protein>
    <recommendedName>
        <fullName evidence="3">DUF1993 domain-containing protein</fullName>
    </recommendedName>
</protein>
<dbReference type="Proteomes" id="UP000011131">
    <property type="component" value="Chromosome"/>
</dbReference>
<dbReference type="SUPFAM" id="SSF109854">
    <property type="entry name" value="DinB/YfiT-like putative metalloenzymes"/>
    <property type="match status" value="1"/>
</dbReference>
<evidence type="ECO:0000313" key="2">
    <source>
        <dbReference type="Proteomes" id="UP000011131"/>
    </source>
</evidence>
<accession>L7UL10</accession>
<dbReference type="Gene3D" id="1.20.120.450">
    <property type="entry name" value="dinb family like domain"/>
    <property type="match status" value="1"/>
</dbReference>
<dbReference type="PANTHER" id="PTHR36922:SF1">
    <property type="entry name" value="DUF1993 DOMAIN-CONTAINING PROTEIN"/>
    <property type="match status" value="1"/>
</dbReference>
<dbReference type="KEGG" id="msd:MYSTI_05858"/>
<dbReference type="InterPro" id="IPR034660">
    <property type="entry name" value="DinB/YfiT-like"/>
</dbReference>
<proteinExistence type="predicted"/>
<reference evidence="1 2" key="1">
    <citation type="journal article" date="2013" name="Genome Announc.">
        <title>Complete genome sequence of Myxococcus stipitatus strain DSM 14675, a fruiting myxobacterium.</title>
        <authorList>
            <person name="Huntley S."/>
            <person name="Kneip S."/>
            <person name="Treuner-Lange A."/>
            <person name="Sogaard-Andersen L."/>
        </authorList>
    </citation>
    <scope>NUCLEOTIDE SEQUENCE [LARGE SCALE GENOMIC DNA]</scope>
    <source>
        <strain evidence="2">DSM 14675 / JCM 12634 / Mx s8</strain>
    </source>
</reference>
<dbReference type="Pfam" id="PF09351">
    <property type="entry name" value="DUF1993"/>
    <property type="match status" value="1"/>
</dbReference>
<evidence type="ECO:0008006" key="3">
    <source>
        <dbReference type="Google" id="ProtNLM"/>
    </source>
</evidence>